<protein>
    <submittedName>
        <fullName evidence="4">Uncharacterized protein</fullName>
    </submittedName>
</protein>
<gene>
    <name evidence="4" type="ORF">CUNI_LOCUS5423</name>
</gene>
<evidence type="ECO:0000313" key="4">
    <source>
        <dbReference type="EMBL" id="CAG5119865.1"/>
    </source>
</evidence>
<organism evidence="4 5">
    <name type="scientific">Candidula unifasciata</name>
    <dbReference type="NCBI Taxonomy" id="100452"/>
    <lineage>
        <taxon>Eukaryota</taxon>
        <taxon>Metazoa</taxon>
        <taxon>Spiralia</taxon>
        <taxon>Lophotrochozoa</taxon>
        <taxon>Mollusca</taxon>
        <taxon>Gastropoda</taxon>
        <taxon>Heterobranchia</taxon>
        <taxon>Euthyneura</taxon>
        <taxon>Panpulmonata</taxon>
        <taxon>Eupulmonata</taxon>
        <taxon>Stylommatophora</taxon>
        <taxon>Helicina</taxon>
        <taxon>Helicoidea</taxon>
        <taxon>Geomitridae</taxon>
        <taxon>Candidula</taxon>
    </lineage>
</organism>
<dbReference type="SUPFAM" id="SSF52058">
    <property type="entry name" value="L domain-like"/>
    <property type="match status" value="2"/>
</dbReference>
<evidence type="ECO:0000256" key="2">
    <source>
        <dbReference type="ARBA" id="ARBA00022737"/>
    </source>
</evidence>
<dbReference type="SMART" id="SM00369">
    <property type="entry name" value="LRR_TYP"/>
    <property type="match status" value="7"/>
</dbReference>
<evidence type="ECO:0000256" key="3">
    <source>
        <dbReference type="SAM" id="SignalP"/>
    </source>
</evidence>
<dbReference type="OrthoDB" id="676979at2759"/>
<dbReference type="EMBL" id="CAJHNH020000783">
    <property type="protein sequence ID" value="CAG5119865.1"/>
    <property type="molecule type" value="Genomic_DNA"/>
</dbReference>
<dbReference type="PROSITE" id="PS51450">
    <property type="entry name" value="LRR"/>
    <property type="match status" value="3"/>
</dbReference>
<evidence type="ECO:0000313" key="5">
    <source>
        <dbReference type="Proteomes" id="UP000678393"/>
    </source>
</evidence>
<comment type="caution">
    <text evidence="4">The sequence shown here is derived from an EMBL/GenBank/DDBJ whole genome shotgun (WGS) entry which is preliminary data.</text>
</comment>
<keyword evidence="3" id="KW-0732">Signal</keyword>
<dbReference type="Gene3D" id="3.80.10.10">
    <property type="entry name" value="Ribonuclease Inhibitor"/>
    <property type="match status" value="3"/>
</dbReference>
<keyword evidence="2" id="KW-0677">Repeat</keyword>
<dbReference type="Proteomes" id="UP000678393">
    <property type="component" value="Unassembled WGS sequence"/>
</dbReference>
<dbReference type="InterPro" id="IPR001611">
    <property type="entry name" value="Leu-rich_rpt"/>
</dbReference>
<dbReference type="PANTHER" id="PTHR45617">
    <property type="entry name" value="LEUCINE RICH REPEAT FAMILY PROTEIN"/>
    <property type="match status" value="1"/>
</dbReference>
<dbReference type="InterPro" id="IPR032675">
    <property type="entry name" value="LRR_dom_sf"/>
</dbReference>
<reference evidence="4" key="1">
    <citation type="submission" date="2021-04" db="EMBL/GenBank/DDBJ databases">
        <authorList>
            <consortium name="Molecular Ecology Group"/>
        </authorList>
    </citation>
    <scope>NUCLEOTIDE SEQUENCE</scope>
</reference>
<feature type="chain" id="PRO_5035934419" evidence="3">
    <location>
        <begin position="24"/>
        <end position="493"/>
    </location>
</feature>
<sequence length="493" mass="55188">MGENRWKLLLQLCVSFWLPLCQTDCPYAECFCIGEIVSCSYTHLQAIPQLVYTNASIQWSLTIDTNNISRIPAGSLPPNLRDIYLNENPITAIDDNAFDDSIFTLTTVYLSSFRFTRLPDAIGHLRSLNFLSIAAANITDWNEAVWVNIGQTLKSLELDTVGFTEWPSWIRHCTQLTNLIIVRNSFSSIPDGALDSVAHNLIGLELNNNQLTMVPKALSNLNSLQTLNLQNNRITDIRWLPQNSKLSTLSLSFNYIWNATQLSEVLSPYNTSLEGFDIDNNHLTSIPDISYLVNVRALDFAHNKISDPISGAVASDTFMLDLYYNSLPYVPKMLSKLLLLTTMSLSNNAIRAIRETDFHLNTTSIVIDFNLITELTDTSFPENFGLQGLYLNNNPLISISSLALQHLPSLQFLDLRFTKLARLPLGLRYLKSLVSLDVSNSTLLVCTCMESSLRTWVMNLNPVYIYGSCGQTSVNVFFSVLSPLCPASAETLL</sequence>
<name>A0A8S3YW45_9EUPU</name>
<keyword evidence="5" id="KW-1185">Reference proteome</keyword>
<feature type="signal peptide" evidence="3">
    <location>
        <begin position="1"/>
        <end position="23"/>
    </location>
</feature>
<dbReference type="AlphaFoldDB" id="A0A8S3YW45"/>
<evidence type="ECO:0000256" key="1">
    <source>
        <dbReference type="ARBA" id="ARBA00022614"/>
    </source>
</evidence>
<accession>A0A8S3YW45</accession>
<keyword evidence="1" id="KW-0433">Leucine-rich repeat</keyword>
<dbReference type="InterPro" id="IPR003591">
    <property type="entry name" value="Leu-rich_rpt_typical-subtyp"/>
</dbReference>
<dbReference type="Pfam" id="PF13855">
    <property type="entry name" value="LRR_8"/>
    <property type="match status" value="2"/>
</dbReference>
<proteinExistence type="predicted"/>